<reference evidence="1 2" key="1">
    <citation type="submission" date="2019-05" db="EMBL/GenBank/DDBJ databases">
        <title>Draft genome sequence of Nonomuraea turkmeniaca DSM 43926.</title>
        <authorList>
            <person name="Saricaoglu S."/>
            <person name="Isik K."/>
        </authorList>
    </citation>
    <scope>NUCLEOTIDE SEQUENCE [LARGE SCALE GENOMIC DNA]</scope>
    <source>
        <strain evidence="1 2">DSM 43926</strain>
    </source>
</reference>
<sequence length="579" mass="65134">MKHRLHHPDEPDESASAVTDPDFVALGLGGTNMMAMLWTIAMGRRVVGVEMRGDPFLGVHWNLRVDLFHQLGLIDRMMMDRYGEAGVPRHKDGTVFRLAERFYSTNTVSGDVTPDEVIDRYDRDLHLVGTIKHIEFIDDRWRDGRPHRVLTVLDPPLVPRAPEPEAIRADLRDVLDGPSTFQAEAASILRLLRRYLEAIAEMDLAAGLTPPRVRLFTQHRVVDAEGEGFVRQPDGRYRIRIMELQEFDFKGRFVRMPMPGREPIDIGVPELFVIAEGFHSTDAVRLGFEQHDVPVDHRDGRGPVVAQADFIAGLLEILIDGRLRRRISSQFDADGREYWVRQIAVGHENDPEVGWILVQVPDFKSFDPIAEGLVPPGTDPQSAEYFGAYQHMLYEFYIEQAAEVLGIDQPALRRVQMAYGPKLFSLIERMGDDALIARNGVVAGDSFGNGHFLTSGGAMTGMIGHSSRILRYWQARNLGKTPEDAIRELADNIRQDTNAWLEVSASEYSDAVPINFGAERIEAIVAASGYPTGAHDTRIEAARRHRHTLLPLDASDWRRPVFRNGIVMTDPLPELSTHP</sequence>
<keyword evidence="2" id="KW-1185">Reference proteome</keyword>
<organism evidence="1 2">
    <name type="scientific">Nonomuraea turkmeniaca</name>
    <dbReference type="NCBI Taxonomy" id="103838"/>
    <lineage>
        <taxon>Bacteria</taxon>
        <taxon>Bacillati</taxon>
        <taxon>Actinomycetota</taxon>
        <taxon>Actinomycetes</taxon>
        <taxon>Streptosporangiales</taxon>
        <taxon>Streptosporangiaceae</taxon>
        <taxon>Nonomuraea</taxon>
    </lineage>
</organism>
<dbReference type="OrthoDB" id="3656119at2"/>
<accession>A0A5S4FWG7</accession>
<dbReference type="RefSeq" id="WP_138664859.1">
    <property type="nucleotide sequence ID" value="NZ_VCKY01000010.1"/>
</dbReference>
<comment type="caution">
    <text evidence="1">The sequence shown here is derived from an EMBL/GenBank/DDBJ whole genome shotgun (WGS) entry which is preliminary data.</text>
</comment>
<dbReference type="AlphaFoldDB" id="A0A5S4FWG7"/>
<dbReference type="EMBL" id="VCKY01000010">
    <property type="protein sequence ID" value="TMR24451.1"/>
    <property type="molecule type" value="Genomic_DNA"/>
</dbReference>
<dbReference type="Proteomes" id="UP000309128">
    <property type="component" value="Unassembled WGS sequence"/>
</dbReference>
<gene>
    <name evidence="1" type="ORF">ETD86_04810</name>
</gene>
<evidence type="ECO:0000313" key="2">
    <source>
        <dbReference type="Proteomes" id="UP000309128"/>
    </source>
</evidence>
<proteinExistence type="predicted"/>
<name>A0A5S4FWG7_9ACTN</name>
<protein>
    <submittedName>
        <fullName evidence="1">FHA domain-containing protein</fullName>
    </submittedName>
</protein>
<evidence type="ECO:0000313" key="1">
    <source>
        <dbReference type="EMBL" id="TMR24451.1"/>
    </source>
</evidence>